<feature type="region of interest" description="Disordered" evidence="1">
    <location>
        <begin position="79"/>
        <end position="167"/>
    </location>
</feature>
<evidence type="ECO:0000313" key="3">
    <source>
        <dbReference type="Proteomes" id="UP001174694"/>
    </source>
</evidence>
<dbReference type="EMBL" id="JANBVO010000006">
    <property type="protein sequence ID" value="KAJ9151115.1"/>
    <property type="molecule type" value="Genomic_DNA"/>
</dbReference>
<gene>
    <name evidence="2" type="ORF">NKR23_g3296</name>
</gene>
<accession>A0AA38S818</accession>
<proteinExistence type="predicted"/>
<name>A0AA38S818_9PEZI</name>
<feature type="compositionally biased region" description="Basic residues" evidence="1">
    <location>
        <begin position="135"/>
        <end position="144"/>
    </location>
</feature>
<comment type="caution">
    <text evidence="2">The sequence shown here is derived from an EMBL/GenBank/DDBJ whole genome shotgun (WGS) entry which is preliminary data.</text>
</comment>
<dbReference type="Proteomes" id="UP001174694">
    <property type="component" value="Unassembled WGS sequence"/>
</dbReference>
<keyword evidence="3" id="KW-1185">Reference proteome</keyword>
<evidence type="ECO:0000256" key="1">
    <source>
        <dbReference type="SAM" id="MobiDB-lite"/>
    </source>
</evidence>
<dbReference type="AlphaFoldDB" id="A0AA38S818"/>
<evidence type="ECO:0000313" key="2">
    <source>
        <dbReference type="EMBL" id="KAJ9151115.1"/>
    </source>
</evidence>
<reference evidence="2" key="1">
    <citation type="submission" date="2022-07" db="EMBL/GenBank/DDBJ databases">
        <title>Fungi with potential for degradation of polypropylene.</title>
        <authorList>
            <person name="Gostincar C."/>
        </authorList>
    </citation>
    <scope>NUCLEOTIDE SEQUENCE</scope>
    <source>
        <strain evidence="2">EXF-13308</strain>
    </source>
</reference>
<organism evidence="2 3">
    <name type="scientific">Pleurostoma richardsiae</name>
    <dbReference type="NCBI Taxonomy" id="41990"/>
    <lineage>
        <taxon>Eukaryota</taxon>
        <taxon>Fungi</taxon>
        <taxon>Dikarya</taxon>
        <taxon>Ascomycota</taxon>
        <taxon>Pezizomycotina</taxon>
        <taxon>Sordariomycetes</taxon>
        <taxon>Sordariomycetidae</taxon>
        <taxon>Calosphaeriales</taxon>
        <taxon>Pleurostomataceae</taxon>
        <taxon>Pleurostoma</taxon>
    </lineage>
</organism>
<protein>
    <submittedName>
        <fullName evidence="2">Uncharacterized protein</fullName>
    </submittedName>
</protein>
<feature type="compositionally biased region" description="Polar residues" evidence="1">
    <location>
        <begin position="88"/>
        <end position="105"/>
    </location>
</feature>
<sequence>MEIMARCFPTSFAWIKLTSISTLALTEERVNAEGEDDEKELPEEEFQKVLQRMLGRPMRSQPLVVRNQEEVDNEFHIPIAHGVRGEEQNSATRTYDSNSGPTSPDESGGRGAVQPGQSRPVHALKELGDTPKAATQRRRRQRKTYQKERASRRIARLLPEFGMLPEG</sequence>